<keyword evidence="2" id="KW-1185">Reference proteome</keyword>
<dbReference type="AlphaFoldDB" id="A0A2I1H6A2"/>
<name>A0A2I1H6A2_9GLOM</name>
<dbReference type="EMBL" id="LLXI01001604">
    <property type="protein sequence ID" value="PKY54412.1"/>
    <property type="molecule type" value="Genomic_DNA"/>
</dbReference>
<comment type="caution">
    <text evidence="1">The sequence shown here is derived from an EMBL/GenBank/DDBJ whole genome shotgun (WGS) entry which is preliminary data.</text>
</comment>
<gene>
    <name evidence="1" type="ORF">RhiirA4_473217</name>
</gene>
<organism evidence="1 2">
    <name type="scientific">Rhizophagus irregularis</name>
    <dbReference type="NCBI Taxonomy" id="588596"/>
    <lineage>
        <taxon>Eukaryota</taxon>
        <taxon>Fungi</taxon>
        <taxon>Fungi incertae sedis</taxon>
        <taxon>Mucoromycota</taxon>
        <taxon>Glomeromycotina</taxon>
        <taxon>Glomeromycetes</taxon>
        <taxon>Glomerales</taxon>
        <taxon>Glomeraceae</taxon>
        <taxon>Rhizophagus</taxon>
    </lineage>
</organism>
<sequence>MEIPNAKTLCEATLKELYHDAYGNDFTLNQTVKLKHLNVRQSLKQFPCLNLSDKNNKLIKWEEGNCIVVNGKGASHGGSFVAREILYDSKISNALMIVQDKWYYDGKELNKLELPEDVLVIDKTNFKKSFAPIFSSRAAFYLTKDINPNFSELAKIKIVLTFLGILRVEERSERWKVVAR</sequence>
<proteinExistence type="predicted"/>
<evidence type="ECO:0000313" key="1">
    <source>
        <dbReference type="EMBL" id="PKY54412.1"/>
    </source>
</evidence>
<protein>
    <submittedName>
        <fullName evidence="1">Uncharacterized protein</fullName>
    </submittedName>
</protein>
<accession>A0A2I1H6A2</accession>
<reference evidence="1 2" key="1">
    <citation type="submission" date="2015-10" db="EMBL/GenBank/DDBJ databases">
        <title>Genome analyses suggest a sexual origin of heterokaryosis in a supposedly ancient asexual fungus.</title>
        <authorList>
            <person name="Ropars J."/>
            <person name="Sedzielewska K."/>
            <person name="Noel J."/>
            <person name="Charron P."/>
            <person name="Farinelli L."/>
            <person name="Marton T."/>
            <person name="Kruger M."/>
            <person name="Pelin A."/>
            <person name="Brachmann A."/>
            <person name="Corradi N."/>
        </authorList>
    </citation>
    <scope>NUCLEOTIDE SEQUENCE [LARGE SCALE GENOMIC DNA]</scope>
    <source>
        <strain evidence="1 2">A4</strain>
    </source>
</reference>
<evidence type="ECO:0000313" key="2">
    <source>
        <dbReference type="Proteomes" id="UP000234323"/>
    </source>
</evidence>
<dbReference type="Proteomes" id="UP000234323">
    <property type="component" value="Unassembled WGS sequence"/>
</dbReference>